<accession>Q8CLF0</accession>
<protein>
    <submittedName>
        <fullName evidence="1">Uncharacterized protein</fullName>
    </submittedName>
</protein>
<dbReference type="EMBL" id="AE009952">
    <property type="protein sequence ID" value="AAM85081.1"/>
    <property type="molecule type" value="Genomic_DNA"/>
</dbReference>
<dbReference type="HOGENOM" id="CLU_3124398_0_0_6"/>
<evidence type="ECO:0000313" key="1">
    <source>
        <dbReference type="EMBL" id="AAM85081.1"/>
    </source>
</evidence>
<dbReference type="Proteomes" id="UP000002490">
    <property type="component" value="Chromosome"/>
</dbReference>
<proteinExistence type="predicted"/>
<gene>
    <name evidence="1" type="ordered locus">y1509</name>
</gene>
<evidence type="ECO:0000313" key="2">
    <source>
        <dbReference type="Proteomes" id="UP000002490"/>
    </source>
</evidence>
<reference evidence="1 2" key="1">
    <citation type="journal article" date="2002" name="J. Bacteriol.">
        <title>Genome sequence of Yersinia pestis KIM.</title>
        <authorList>
            <person name="Deng W."/>
            <person name="Burland V."/>
            <person name="Plunkett G.III."/>
            <person name="Boutin A."/>
            <person name="Mayhew G.F."/>
            <person name="Liss P."/>
            <person name="Perna N.T."/>
            <person name="Rose D.J."/>
            <person name="Mau B."/>
            <person name="Zhou S."/>
            <person name="Schwartz D.C."/>
            <person name="Fetherston J.D."/>
            <person name="Lindler L.E."/>
            <person name="Brubaker R.R."/>
            <person name="Plana G.V."/>
            <person name="Straley S.C."/>
            <person name="McDonough K.A."/>
            <person name="Nilles M.L."/>
            <person name="Matson J.S."/>
            <person name="Blattner F.R."/>
            <person name="Perry R.D."/>
        </authorList>
    </citation>
    <scope>NUCLEOTIDE SEQUENCE [LARGE SCALE GENOMIC DNA]</scope>
    <source>
        <strain evidence="2">KIM10+ / Biovar Mediaevalis</strain>
    </source>
</reference>
<dbReference type="KEGG" id="ypk:y1509"/>
<dbReference type="AlphaFoldDB" id="Q8CLF0"/>
<name>Q8CLF0_YERPE</name>
<sequence>MIGTSDTTPNAKYGHPITANEATVAKWLASGFSAAAKAALTLIARQKYQN</sequence>
<dbReference type="DNASU" id="1146457"/>
<organism evidence="1 2">
    <name type="scientific">Yersinia pestis</name>
    <dbReference type="NCBI Taxonomy" id="632"/>
    <lineage>
        <taxon>Bacteria</taxon>
        <taxon>Pseudomonadati</taxon>
        <taxon>Pseudomonadota</taxon>
        <taxon>Gammaproteobacteria</taxon>
        <taxon>Enterobacterales</taxon>
        <taxon>Yersiniaceae</taxon>
        <taxon>Yersinia</taxon>
    </lineage>
</organism>